<feature type="transmembrane region" description="Helical" evidence="2">
    <location>
        <begin position="78"/>
        <end position="94"/>
    </location>
</feature>
<dbReference type="InterPro" id="IPR036680">
    <property type="entry name" value="SPOR-like_sf"/>
</dbReference>
<feature type="domain" description="SPOR" evidence="3">
    <location>
        <begin position="310"/>
        <end position="390"/>
    </location>
</feature>
<feature type="region of interest" description="Disordered" evidence="1">
    <location>
        <begin position="214"/>
        <end position="313"/>
    </location>
</feature>
<accession>A0ABV9H0X6</accession>
<feature type="transmembrane region" description="Helical" evidence="2">
    <location>
        <begin position="106"/>
        <end position="128"/>
    </location>
</feature>
<dbReference type="RefSeq" id="WP_377727173.1">
    <property type="nucleotide sequence ID" value="NZ_JBHSEW010000012.1"/>
</dbReference>
<dbReference type="Proteomes" id="UP001595967">
    <property type="component" value="Unassembled WGS sequence"/>
</dbReference>
<reference evidence="5" key="1">
    <citation type="journal article" date="2019" name="Int. J. Syst. Evol. Microbiol.">
        <title>The Global Catalogue of Microorganisms (GCM) 10K type strain sequencing project: providing services to taxonomists for standard genome sequencing and annotation.</title>
        <authorList>
            <consortium name="The Broad Institute Genomics Platform"/>
            <consortium name="The Broad Institute Genome Sequencing Center for Infectious Disease"/>
            <person name="Wu L."/>
            <person name="Ma J."/>
        </authorList>
    </citation>
    <scope>NUCLEOTIDE SEQUENCE [LARGE SCALE GENOMIC DNA]</scope>
    <source>
        <strain evidence="5">JCM 11650</strain>
    </source>
</reference>
<gene>
    <name evidence="4" type="ORF">ACFO3A_13185</name>
</gene>
<keyword evidence="2" id="KW-1133">Transmembrane helix</keyword>
<keyword evidence="2" id="KW-0812">Transmembrane</keyword>
<keyword evidence="5" id="KW-1185">Reference proteome</keyword>
<feature type="compositionally biased region" description="Basic and acidic residues" evidence="1">
    <location>
        <begin position="255"/>
        <end position="265"/>
    </location>
</feature>
<dbReference type="InterPro" id="IPR007730">
    <property type="entry name" value="SPOR-like_dom"/>
</dbReference>
<feature type="transmembrane region" description="Helical" evidence="2">
    <location>
        <begin position="163"/>
        <end position="183"/>
    </location>
</feature>
<dbReference type="PROSITE" id="PS51724">
    <property type="entry name" value="SPOR"/>
    <property type="match status" value="1"/>
</dbReference>
<dbReference type="EMBL" id="JBHSEW010000012">
    <property type="protein sequence ID" value="MFC4623160.1"/>
    <property type="molecule type" value="Genomic_DNA"/>
</dbReference>
<comment type="caution">
    <text evidence="4">The sequence shown here is derived from an EMBL/GenBank/DDBJ whole genome shotgun (WGS) entry which is preliminary data.</text>
</comment>
<evidence type="ECO:0000259" key="3">
    <source>
        <dbReference type="PROSITE" id="PS51724"/>
    </source>
</evidence>
<dbReference type="Gene3D" id="3.30.70.1070">
    <property type="entry name" value="Sporulation related repeat"/>
    <property type="match status" value="1"/>
</dbReference>
<organism evidence="4 5">
    <name type="scientific">Comamonas nitrativorans</name>
    <dbReference type="NCBI Taxonomy" id="108437"/>
    <lineage>
        <taxon>Bacteria</taxon>
        <taxon>Pseudomonadati</taxon>
        <taxon>Pseudomonadota</taxon>
        <taxon>Betaproteobacteria</taxon>
        <taxon>Burkholderiales</taxon>
        <taxon>Comamonadaceae</taxon>
        <taxon>Comamonas</taxon>
    </lineage>
</organism>
<evidence type="ECO:0000313" key="5">
    <source>
        <dbReference type="Proteomes" id="UP001595967"/>
    </source>
</evidence>
<dbReference type="Pfam" id="PF05036">
    <property type="entry name" value="SPOR"/>
    <property type="match status" value="1"/>
</dbReference>
<feature type="compositionally biased region" description="Low complexity" evidence="1">
    <location>
        <begin position="275"/>
        <end position="313"/>
    </location>
</feature>
<evidence type="ECO:0000313" key="4">
    <source>
        <dbReference type="EMBL" id="MFC4623160.1"/>
    </source>
</evidence>
<proteinExistence type="predicted"/>
<protein>
    <submittedName>
        <fullName evidence="4">SPOR domain-containing protein</fullName>
    </submittedName>
</protein>
<name>A0ABV9H0X6_9BURK</name>
<dbReference type="SUPFAM" id="SSF110997">
    <property type="entry name" value="Sporulation related repeat"/>
    <property type="match status" value="1"/>
</dbReference>
<evidence type="ECO:0000256" key="1">
    <source>
        <dbReference type="SAM" id="MobiDB-lite"/>
    </source>
</evidence>
<evidence type="ECO:0000256" key="2">
    <source>
        <dbReference type="SAM" id="Phobius"/>
    </source>
</evidence>
<keyword evidence="2" id="KW-0472">Membrane</keyword>
<sequence length="390" mass="40952">MPQFAPMPAPIPPKNTDDAATGLLPRLYQHAIGPLSTAYYQRIFVHFETLGRTPARWNHAAAFCTLGWCLLRGLWRPAGLYATVALAVAALWRLEALRSLPLQVQATLGLLAVIGLCCVPGFLGNGWYYRLVHQHTIAALEQSPTLAEATAVLQRQAGNRRQWALAAIGQIALWVLLATLVALPATPSTPPAQAQVGPPQLHFPARSTEATAPAALPVPSDTDTLQTPSAVPPDPAAPTVIAAAAPPPLPSAEPTKPETTAREDAPAEPVPATPAPVAAPVTATPTSTPRPSATATATATARTAPPASKASAPGRFFVSIGTYAELTNAAAAEKRVRQAGLPVVSFSSTTNKGTLTRLRAGPFNTRAEAERAQRILQAQRLPAKVLELRP</sequence>